<evidence type="ECO:0000259" key="3">
    <source>
        <dbReference type="Pfam" id="PF08541"/>
    </source>
</evidence>
<comment type="caution">
    <text evidence="4">The sequence shown here is derived from an EMBL/GenBank/DDBJ whole genome shotgun (WGS) entry which is preliminary data.</text>
</comment>
<dbReference type="RefSeq" id="WP_204517363.1">
    <property type="nucleotide sequence ID" value="NZ_BAABIN010000038.1"/>
</dbReference>
<dbReference type="GO" id="GO:0033818">
    <property type="term" value="F:beta-ketoacyl-acyl-carrier-protein synthase III activity"/>
    <property type="evidence" value="ECO:0007669"/>
    <property type="project" value="UniProtKB-EC"/>
</dbReference>
<dbReference type="InterPro" id="IPR013747">
    <property type="entry name" value="ACP_syn_III_C"/>
</dbReference>
<dbReference type="Proteomes" id="UP000717624">
    <property type="component" value="Unassembled WGS sequence"/>
</dbReference>
<accession>A0A938XXR3</accession>
<keyword evidence="2 4" id="KW-0012">Acyltransferase</keyword>
<feature type="domain" description="Beta-ketoacyl-[acyl-carrier-protein] synthase III C-terminal" evidence="3">
    <location>
        <begin position="229"/>
        <end position="315"/>
    </location>
</feature>
<evidence type="ECO:0000256" key="1">
    <source>
        <dbReference type="ARBA" id="ARBA00022679"/>
    </source>
</evidence>
<evidence type="ECO:0000313" key="5">
    <source>
        <dbReference type="Proteomes" id="UP000717624"/>
    </source>
</evidence>
<name>A0A938XXR3_9BACL</name>
<keyword evidence="5" id="KW-1185">Reference proteome</keyword>
<sequence>MRTPTDDFSIHDLSVYVPPRRVSVERLAAEIVQHGGVFSGEEIRRFKTDYRFSHVPVERERSLPEMLREACHPLVERLRRQSLPIDRILMVRTSELSWHDENMLREVLHTYGLQERPFHAIGQHNCASVHLALRMARNLFRTDPYTSGILLVSADKAIHPFFRRLPDSLLGDCASACYLIRGRKLHRTLLIENVVDPTFYDGISGKAEDWKWFQTTYFFALRQIIMTTLRKASLAFDDVRLLIGSNVNYRTWQVLAEMLRLRPDKFYTETIAEAGHLYCSDILYNLQAAVADGRLRKGDLYLTVSVGIGSYGCALHQF</sequence>
<dbReference type="SUPFAM" id="SSF53901">
    <property type="entry name" value="Thiolase-like"/>
    <property type="match status" value="1"/>
</dbReference>
<dbReference type="PANTHER" id="PTHR34069">
    <property type="entry name" value="3-OXOACYL-[ACYL-CARRIER-PROTEIN] SYNTHASE 3"/>
    <property type="match status" value="1"/>
</dbReference>
<evidence type="ECO:0000256" key="2">
    <source>
        <dbReference type="ARBA" id="ARBA00023315"/>
    </source>
</evidence>
<dbReference type="AlphaFoldDB" id="A0A938XXR3"/>
<dbReference type="Pfam" id="PF08541">
    <property type="entry name" value="ACP_syn_III_C"/>
    <property type="match status" value="1"/>
</dbReference>
<organism evidence="4 5">
    <name type="scientific">Brevibacillus fulvus</name>
    <dbReference type="NCBI Taxonomy" id="1125967"/>
    <lineage>
        <taxon>Bacteria</taxon>
        <taxon>Bacillati</taxon>
        <taxon>Bacillota</taxon>
        <taxon>Bacilli</taxon>
        <taxon>Bacillales</taxon>
        <taxon>Paenibacillaceae</taxon>
        <taxon>Brevibacillus</taxon>
    </lineage>
</organism>
<evidence type="ECO:0000313" key="4">
    <source>
        <dbReference type="EMBL" id="MBM7589640.1"/>
    </source>
</evidence>
<protein>
    <submittedName>
        <fullName evidence="4">3-oxoacyl-[acyl-carrier-protein] synthase-3</fullName>
        <ecNumber evidence="4">2.3.1.180</ecNumber>
    </submittedName>
</protein>
<dbReference type="InterPro" id="IPR016039">
    <property type="entry name" value="Thiolase-like"/>
</dbReference>
<dbReference type="PANTHER" id="PTHR34069:SF2">
    <property type="entry name" value="BETA-KETOACYL-[ACYL-CARRIER-PROTEIN] SYNTHASE III"/>
    <property type="match status" value="1"/>
</dbReference>
<proteinExistence type="predicted"/>
<gene>
    <name evidence="4" type="ORF">JOD01_001240</name>
</gene>
<dbReference type="GO" id="GO:0044550">
    <property type="term" value="P:secondary metabolite biosynthetic process"/>
    <property type="evidence" value="ECO:0007669"/>
    <property type="project" value="TreeGrafter"/>
</dbReference>
<reference evidence="4" key="1">
    <citation type="submission" date="2021-01" db="EMBL/GenBank/DDBJ databases">
        <title>Genomic Encyclopedia of Type Strains, Phase IV (KMG-IV): sequencing the most valuable type-strain genomes for metagenomic binning, comparative biology and taxonomic classification.</title>
        <authorList>
            <person name="Goeker M."/>
        </authorList>
    </citation>
    <scope>NUCLEOTIDE SEQUENCE</scope>
    <source>
        <strain evidence="4">DSM 25523</strain>
    </source>
</reference>
<dbReference type="EC" id="2.3.1.180" evidence="4"/>
<dbReference type="Gene3D" id="3.40.47.10">
    <property type="match status" value="2"/>
</dbReference>
<keyword evidence="1 4" id="KW-0808">Transferase</keyword>
<dbReference type="EMBL" id="JAFBEB010000003">
    <property type="protein sequence ID" value="MBM7589640.1"/>
    <property type="molecule type" value="Genomic_DNA"/>
</dbReference>